<dbReference type="GO" id="GO:0005666">
    <property type="term" value="C:RNA polymerase III complex"/>
    <property type="evidence" value="ECO:0007669"/>
    <property type="project" value="TreeGrafter"/>
</dbReference>
<evidence type="ECO:0000313" key="2">
    <source>
        <dbReference type="EMBL" id="KAG2181051.1"/>
    </source>
</evidence>
<keyword evidence="3" id="KW-1185">Reference proteome</keyword>
<protein>
    <submittedName>
        <fullName evidence="2">Uncharacterized protein</fullName>
    </submittedName>
</protein>
<gene>
    <name evidence="2" type="ORF">INT43_008633</name>
</gene>
<evidence type="ECO:0000256" key="1">
    <source>
        <dbReference type="SAM" id="MobiDB-lite"/>
    </source>
</evidence>
<dbReference type="PANTHER" id="PTHR12069">
    <property type="entry name" value="DNA-DIRECTED RNA POLYMERASES III 80 KDA POLYPEPTIDE RNA POLYMERASE III SUBUNIT 5"/>
    <property type="match status" value="1"/>
</dbReference>
<dbReference type="PANTHER" id="PTHR12069:SF0">
    <property type="entry name" value="DNA-DIRECTED RNA POLYMERASE III SUBUNIT RPC5"/>
    <property type="match status" value="1"/>
</dbReference>
<proteinExistence type="predicted"/>
<dbReference type="GO" id="GO:0042797">
    <property type="term" value="P:tRNA transcription by RNA polymerase III"/>
    <property type="evidence" value="ECO:0007669"/>
    <property type="project" value="TreeGrafter"/>
</dbReference>
<feature type="region of interest" description="Disordered" evidence="1">
    <location>
        <begin position="165"/>
        <end position="194"/>
    </location>
</feature>
<dbReference type="Pfam" id="PF04801">
    <property type="entry name" value="RPC5"/>
    <property type="match status" value="1"/>
</dbReference>
<sequence>MAAEPEASTSNSVNVTEEEDEIVQEIPVYLSTKLAQNLYLFQYPLRQLPFKPETGPCAARIKPKSNMLEVDIPLDTRAPTYDKARGDDLAAAVSGEKFKTVFDQDDNDYSGRPQTRALLDKQTLGSTLIPSKTKYLVGVLRDKELHVTPLTNTVQLRPTLSYIDKSDEKEKASMKRAQQEEVKEEPKAPVSKPQTVQMSVINAENENAPRKNMYSLSVRNADDESWVKLEYFDETTIAADAMYGDLFSSSKEPLIPTSTNESYADSISPMLFDISS</sequence>
<organism evidence="2 3">
    <name type="scientific">Mortierella isabellina</name>
    <name type="common">Filamentous fungus</name>
    <name type="synonym">Umbelopsis isabellina</name>
    <dbReference type="NCBI Taxonomy" id="91625"/>
    <lineage>
        <taxon>Eukaryota</taxon>
        <taxon>Fungi</taxon>
        <taxon>Fungi incertae sedis</taxon>
        <taxon>Mucoromycota</taxon>
        <taxon>Mucoromycotina</taxon>
        <taxon>Umbelopsidomycetes</taxon>
        <taxon>Umbelopsidales</taxon>
        <taxon>Umbelopsidaceae</taxon>
        <taxon>Umbelopsis</taxon>
    </lineage>
</organism>
<comment type="caution">
    <text evidence="2">The sequence shown here is derived from an EMBL/GenBank/DDBJ whole genome shotgun (WGS) entry which is preliminary data.</text>
</comment>
<feature type="compositionally biased region" description="Basic and acidic residues" evidence="1">
    <location>
        <begin position="165"/>
        <end position="187"/>
    </location>
</feature>
<dbReference type="Proteomes" id="UP000654370">
    <property type="component" value="Unassembled WGS sequence"/>
</dbReference>
<dbReference type="AlphaFoldDB" id="A0A8H7PXP8"/>
<accession>A0A8H7PXP8</accession>
<reference evidence="2" key="1">
    <citation type="submission" date="2020-12" db="EMBL/GenBank/DDBJ databases">
        <title>Metabolic potential, ecology and presence of endohyphal bacteria is reflected in genomic diversity of Mucoromycotina.</title>
        <authorList>
            <person name="Muszewska A."/>
            <person name="Okrasinska A."/>
            <person name="Steczkiewicz K."/>
            <person name="Drgas O."/>
            <person name="Orlowska M."/>
            <person name="Perlinska-Lenart U."/>
            <person name="Aleksandrzak-Piekarczyk T."/>
            <person name="Szatraj K."/>
            <person name="Zielenkiewicz U."/>
            <person name="Pilsyk S."/>
            <person name="Malc E."/>
            <person name="Mieczkowski P."/>
            <person name="Kruszewska J.S."/>
            <person name="Biernat P."/>
            <person name="Pawlowska J."/>
        </authorList>
    </citation>
    <scope>NUCLEOTIDE SEQUENCE</scope>
    <source>
        <strain evidence="2">WA0000067209</strain>
    </source>
</reference>
<name>A0A8H7PXP8_MORIS</name>
<dbReference type="EMBL" id="JAEPQZ010000005">
    <property type="protein sequence ID" value="KAG2181051.1"/>
    <property type="molecule type" value="Genomic_DNA"/>
</dbReference>
<dbReference type="OrthoDB" id="340681at2759"/>
<evidence type="ECO:0000313" key="3">
    <source>
        <dbReference type="Proteomes" id="UP000654370"/>
    </source>
</evidence>
<dbReference type="InterPro" id="IPR006886">
    <property type="entry name" value="RNA_pol_III_Rpc5"/>
</dbReference>